<dbReference type="Pfam" id="PF06868">
    <property type="entry name" value="DUF1257"/>
    <property type="match status" value="1"/>
</dbReference>
<dbReference type="PANTHER" id="PTHR39638:SF2">
    <property type="entry name" value="YCF35"/>
    <property type="match status" value="1"/>
</dbReference>
<geneLocation type="plastid" evidence="5"/>
<evidence type="ECO:0000313" key="5">
    <source>
        <dbReference type="EMBL" id="QCI04571.1"/>
    </source>
</evidence>
<accession>A0A4D6WP43</accession>
<reference evidence="5" key="2">
    <citation type="submission" date="2019-04" db="EMBL/GenBank/DDBJ databases">
        <authorList>
            <person name="Pasella M."/>
        </authorList>
    </citation>
    <scope>NUCLEOTIDE SEQUENCE</scope>
    <source>
        <strain evidence="5">PD2929_2</strain>
    </source>
</reference>
<dbReference type="GO" id="GO:0009536">
    <property type="term" value="C:plastid"/>
    <property type="evidence" value="ECO:0007669"/>
    <property type="project" value="UniProtKB-SubCell"/>
</dbReference>
<sequence length="119" mass="13866">MSHFSKIQTNISSLEVLQKTLGDLGFEYINSTYDLIVFNQKQINRPLFSFSWDGKKYDLIADLNLWSLNISFECFMDKLNQCYAFNVILNESVSSGFNQKEKVLMKDGSLKLIIEKWAY</sequence>
<comment type="subcellular location">
    <subcellularLocation>
        <location evidence="1">Plastid</location>
    </subcellularLocation>
</comment>
<organism evidence="5">
    <name type="scientific">Apoglossum ruscifolium</name>
    <dbReference type="NCBI Taxonomy" id="167976"/>
    <lineage>
        <taxon>Eukaryota</taxon>
        <taxon>Rhodophyta</taxon>
        <taxon>Florideophyceae</taxon>
        <taxon>Rhodymeniophycidae</taxon>
        <taxon>Ceramiales</taxon>
        <taxon>Delesseriaceae</taxon>
        <taxon>Apoglossum</taxon>
    </lineage>
</organism>
<dbReference type="InterPro" id="IPR009666">
    <property type="entry name" value="Uncharacterised_Ycf35"/>
</dbReference>
<dbReference type="AlphaFoldDB" id="A0A4D6WP43"/>
<evidence type="ECO:0000256" key="1">
    <source>
        <dbReference type="ARBA" id="ARBA00004474"/>
    </source>
</evidence>
<dbReference type="PANTHER" id="PTHR39638">
    <property type="entry name" value="YCF35"/>
    <property type="match status" value="1"/>
</dbReference>
<evidence type="ECO:0000256" key="4">
    <source>
        <dbReference type="ARBA" id="ARBA00022640"/>
    </source>
</evidence>
<gene>
    <name evidence="5" type="primary">ycf35</name>
</gene>
<name>A0A4D6WP43_9FLOR</name>
<evidence type="ECO:0000256" key="2">
    <source>
        <dbReference type="ARBA" id="ARBA00009068"/>
    </source>
</evidence>
<evidence type="ECO:0000256" key="3">
    <source>
        <dbReference type="ARBA" id="ARBA00021585"/>
    </source>
</evidence>
<keyword evidence="4 5" id="KW-0934">Plastid</keyword>
<protein>
    <recommendedName>
        <fullName evidence="3">Uncharacterized protein ycf35</fullName>
    </recommendedName>
</protein>
<reference evidence="5" key="1">
    <citation type="journal article" date="2019" name="Mol. Phylogenet. Evol.">
        <title>Morphological evolution and classification of the red algal order Ceramiales inferred using plastid phylogenomics.</title>
        <authorList>
            <person name="Diaz-Tapia P."/>
            <person name="Pasella M.M."/>
            <person name="Verbruggen H."/>
            <person name="Maggs C.A."/>
        </authorList>
    </citation>
    <scope>NUCLEOTIDE SEQUENCE</scope>
    <source>
        <strain evidence="5">PD2929_2</strain>
    </source>
</reference>
<comment type="similarity">
    <text evidence="2">Belongs to the ycf35 family.</text>
</comment>
<proteinExistence type="inferred from homology"/>
<dbReference type="EMBL" id="MK814612">
    <property type="protein sequence ID" value="QCI04571.1"/>
    <property type="molecule type" value="Genomic_DNA"/>
</dbReference>